<gene>
    <name evidence="1" type="ORF">HF878_07835</name>
</gene>
<proteinExistence type="predicted"/>
<organism evidence="1 2">
    <name type="scientific">Selenomonas bovis</name>
    <dbReference type="NCBI Taxonomy" id="416586"/>
    <lineage>
        <taxon>Bacteria</taxon>
        <taxon>Bacillati</taxon>
        <taxon>Bacillota</taxon>
        <taxon>Negativicutes</taxon>
        <taxon>Selenomonadales</taxon>
        <taxon>Selenomonadaceae</taxon>
        <taxon>Selenomonas</taxon>
    </lineage>
</organism>
<sequence>MKISLKPQAYLEGSFFGRASVMPQTFLEGAFFGHAALKPSVWLCLVPETSHLEKRSIDLRRVVGSGATATADTRREVTAANLAAADTLREVRSSLLAFTEARLARRIQNSQTEKADLARCVGGTCRVRRADTSRILSRNYAVQRGELSRKVGATQRTNARLRLVKTLAARAAADFRRCLLTSSQNCADSRRTVKKKECESADAARRVPHVLRYEPDGQPELLTSFHAQGIRSFSMTLGELTLSDTYRIETVRPLTIEAEVAGKLLDYPFRFLVEETSQQDMLQTVKGTYSRDKLLYTAINVCVDEANVSYYAEGIADALGLALDFRCDDFIPSQDFEESGMTYQDFISALFGWTAKLPHRQVNVFIRGDTLHIIQRGQEDAVTDITDWPHTRPTIDRRLVRSLWYSGRANESDKAHSDAEDAPVPFTGTISLGEISRTYENGFLVRETNENGATDYTYTDGYLTRKRTHNKDGSTSLTEYAYAKTGRDIYLFKETERTTEAVDDGREHSEYDWQDWDNPVSERVTYHAPLGMGWYATTVYVDGENTGSTLSQGKPGGKASRYTIDQSNLSLGSHYVSVGGEGEPSAASLIDTEFPVKDETYLALLTEEIEWLNRRTKETVTMEIVSRVRNGVPEVRHILDFTERVRFEGSEYFLLSNQVTLTPRSLRQSITIARWY</sequence>
<name>A0A848BDT5_9FIRM</name>
<dbReference type="Proteomes" id="UP000543804">
    <property type="component" value="Unassembled WGS sequence"/>
</dbReference>
<comment type="caution">
    <text evidence="1">The sequence shown here is derived from an EMBL/GenBank/DDBJ whole genome shotgun (WGS) entry which is preliminary data.</text>
</comment>
<evidence type="ECO:0000313" key="1">
    <source>
        <dbReference type="EMBL" id="NMD99377.1"/>
    </source>
</evidence>
<keyword evidence="2" id="KW-1185">Reference proteome</keyword>
<dbReference type="RefSeq" id="WP_170077729.1">
    <property type="nucleotide sequence ID" value="NZ_JABAFA010000028.1"/>
</dbReference>
<protein>
    <submittedName>
        <fullName evidence="1">Uncharacterized protein</fullName>
    </submittedName>
</protein>
<evidence type="ECO:0000313" key="2">
    <source>
        <dbReference type="Proteomes" id="UP000543804"/>
    </source>
</evidence>
<reference evidence="1 2" key="1">
    <citation type="submission" date="2020-04" db="EMBL/GenBank/DDBJ databases">
        <authorList>
            <person name="Hitch T.C.A."/>
            <person name="Wylensek D."/>
            <person name="Clavel T."/>
        </authorList>
    </citation>
    <scope>NUCLEOTIDE SEQUENCE [LARGE SCALE GENOMIC DNA]</scope>
    <source>
        <strain evidence="1 2">PG-130-P53-12</strain>
    </source>
</reference>
<dbReference type="EMBL" id="JABAFA010000028">
    <property type="protein sequence ID" value="NMD99377.1"/>
    <property type="molecule type" value="Genomic_DNA"/>
</dbReference>
<dbReference type="AlphaFoldDB" id="A0A848BDT5"/>
<accession>A0A848BDT5</accession>